<evidence type="ECO:0000259" key="3">
    <source>
        <dbReference type="Pfam" id="PF13681"/>
    </source>
</evidence>
<feature type="region of interest" description="Disordered" evidence="1">
    <location>
        <begin position="145"/>
        <end position="174"/>
    </location>
</feature>
<feature type="domain" description="PilX/PilW C-terminal" evidence="3">
    <location>
        <begin position="119"/>
        <end position="262"/>
    </location>
</feature>
<dbReference type="InterPro" id="IPR025746">
    <property type="entry name" value="PilX_N_dom"/>
</dbReference>
<keyword evidence="2" id="KW-0472">Membrane</keyword>
<dbReference type="KEGG" id="vei:Veis_3826"/>
<evidence type="ECO:0000256" key="2">
    <source>
        <dbReference type="SAM" id="Phobius"/>
    </source>
</evidence>
<proteinExistence type="predicted"/>
<keyword evidence="6" id="KW-1185">Reference proteome</keyword>
<evidence type="ECO:0000313" key="6">
    <source>
        <dbReference type="Proteomes" id="UP000000374"/>
    </source>
</evidence>
<evidence type="ECO:0000256" key="1">
    <source>
        <dbReference type="SAM" id="MobiDB-lite"/>
    </source>
</evidence>
<dbReference type="Pfam" id="PF13681">
    <property type="entry name" value="PilX"/>
    <property type="match status" value="1"/>
</dbReference>
<evidence type="ECO:0000259" key="4">
    <source>
        <dbReference type="Pfam" id="PF14341"/>
    </source>
</evidence>
<dbReference type="InterPro" id="IPR025205">
    <property type="entry name" value="PilX/PilW_C"/>
</dbReference>
<keyword evidence="2" id="KW-0812">Transmembrane</keyword>
<evidence type="ECO:0000313" key="5">
    <source>
        <dbReference type="EMBL" id="ABM59535.1"/>
    </source>
</evidence>
<name>A1WPH8_VEREI</name>
<keyword evidence="2" id="KW-1133">Transmembrane helix</keyword>
<dbReference type="eggNOG" id="COG4726">
    <property type="taxonomic scope" value="Bacteria"/>
</dbReference>
<dbReference type="HOGENOM" id="CLU_1081611_0_0_4"/>
<reference evidence="6" key="1">
    <citation type="submission" date="2006-12" db="EMBL/GenBank/DDBJ databases">
        <title>Complete sequence of chromosome 1 of Verminephrobacter eiseniae EF01-2.</title>
        <authorList>
            <person name="Copeland A."/>
            <person name="Lucas S."/>
            <person name="Lapidus A."/>
            <person name="Barry K."/>
            <person name="Detter J.C."/>
            <person name="Glavina del Rio T."/>
            <person name="Dalin E."/>
            <person name="Tice H."/>
            <person name="Pitluck S."/>
            <person name="Chertkov O."/>
            <person name="Brettin T."/>
            <person name="Bruce D."/>
            <person name="Han C."/>
            <person name="Tapia R."/>
            <person name="Gilna P."/>
            <person name="Schmutz J."/>
            <person name="Larimer F."/>
            <person name="Land M."/>
            <person name="Hauser L."/>
            <person name="Kyrpides N."/>
            <person name="Kim E."/>
            <person name="Stahl D."/>
            <person name="Richardson P."/>
        </authorList>
    </citation>
    <scope>NUCLEOTIDE SEQUENCE [LARGE SCALE GENOMIC DNA]</scope>
    <source>
        <strain evidence="6">EF01-2</strain>
    </source>
</reference>
<feature type="domain" description="Type 4 fimbrial biogenesis protein PilX N-terminal" evidence="4">
    <location>
        <begin position="25"/>
        <end position="75"/>
    </location>
</feature>
<dbReference type="EMBL" id="CP000542">
    <property type="protein sequence ID" value="ABM59535.1"/>
    <property type="molecule type" value="Genomic_DNA"/>
</dbReference>
<feature type="transmembrane region" description="Helical" evidence="2">
    <location>
        <begin position="27"/>
        <end position="47"/>
    </location>
</feature>
<organism evidence="5 6">
    <name type="scientific">Verminephrobacter eiseniae (strain EF01-2)</name>
    <dbReference type="NCBI Taxonomy" id="391735"/>
    <lineage>
        <taxon>Bacteria</taxon>
        <taxon>Pseudomonadati</taxon>
        <taxon>Pseudomonadota</taxon>
        <taxon>Betaproteobacteria</taxon>
        <taxon>Burkholderiales</taxon>
        <taxon>Comamonadaceae</taxon>
        <taxon>Verminephrobacter</taxon>
    </lineage>
</organism>
<sequence length="263" mass="29050">MRVWAMQYLMKPVASARSAARAQERGVALVVVMLFLVAITGIGIWTARQSMLAESMARNQMDQEIARQAAESALRDAERDIDSASLGGLQSKKASCSRNPSSSMTYGLNPVDFNEGCVKGLCYKADEDYAISNWKTANDTENRDVAEPWWPKSKGGRWTADDDPDGVKKPGRDPVNHDHCDDFIGGVPFGTYTGASPIRGVAKQPEYLIEVFKRKNVRRNSAETSVTSTSESANQWATMYRITARGFGYSTKTQVVLQTVFFP</sequence>
<dbReference type="Proteomes" id="UP000000374">
    <property type="component" value="Chromosome"/>
</dbReference>
<feature type="compositionally biased region" description="Basic and acidic residues" evidence="1">
    <location>
        <begin position="165"/>
        <end position="174"/>
    </location>
</feature>
<accession>A1WPH8</accession>
<dbReference type="AlphaFoldDB" id="A1WPH8"/>
<gene>
    <name evidence="5" type="ordered locus">Veis_3826</name>
</gene>
<dbReference type="Pfam" id="PF14341">
    <property type="entry name" value="PilX_N"/>
    <property type="match status" value="1"/>
</dbReference>
<dbReference type="STRING" id="391735.Veis_3826"/>
<protein>
    <submittedName>
        <fullName evidence="5">Tfp pilus assembly protein PilX-like protein</fullName>
    </submittedName>
</protein>